<sequence length="485" mass="54640">ESLGRSRRVVSDPEEAERLTNLLHETDEQMRALKRALSDQSTEVVLAVRSSPIISMPGVLATELHVHTPSDLDSAIRQVRGSWNSRKAKKFRKDNNISDETGMAIIAQRMVRGVINCSGVACSRNPNTGEKGLSGTINLEGGGWLIRDGGDYKGIYSISRLKKKLPHQYKELKMALVGLEEGCGYPQEVEFIIVDGVLYFLQTHDVVFTPQGELRYLKDVVKEGTADEIQALPKLEALQQKIAKRKTFKIKDGVKKKIIGKGVTSISGAMAGRVAFSVEKAREYLKKGPVILISIPSTRDEIMMNISSFPAVGLITVGYGNASSHEAVLTRLAGIPAIINMKNMEYWLLYRELRRLEKRIIKEGDFVVIDGDNNEVFITDNKDVLVEDRSIFDASFGIDINEYRKRFTEPYLGKDGKVKARITYKQLLEANLKAWEKYKRLSEASDKREAFIANLEKHFLHELLIRKAEQKGKDKREVEKGEFRP</sequence>
<dbReference type="PANTHER" id="PTHR22931:SF9">
    <property type="entry name" value="PYRUVATE, PHOSPHATE DIKINASE 1, CHLOROPLASTIC"/>
    <property type="match status" value="1"/>
</dbReference>
<reference evidence="4" key="1">
    <citation type="journal article" date="2014" name="Front. Microbiol.">
        <title>High frequency of phylogenetically diverse reductive dehalogenase-homologous genes in deep subseafloor sedimentary metagenomes.</title>
        <authorList>
            <person name="Kawai M."/>
            <person name="Futagami T."/>
            <person name="Toyoda A."/>
            <person name="Takaki Y."/>
            <person name="Nishi S."/>
            <person name="Hori S."/>
            <person name="Arai W."/>
            <person name="Tsubouchi T."/>
            <person name="Morono Y."/>
            <person name="Uchiyama I."/>
            <person name="Ito T."/>
            <person name="Fujiyama A."/>
            <person name="Inagaki F."/>
            <person name="Takami H."/>
        </authorList>
    </citation>
    <scope>NUCLEOTIDE SEQUENCE</scope>
    <source>
        <strain evidence="4">Expedition CK06-06</strain>
    </source>
</reference>
<dbReference type="EMBL" id="BARS01003076">
    <property type="protein sequence ID" value="GAF77206.1"/>
    <property type="molecule type" value="Genomic_DNA"/>
</dbReference>
<dbReference type="GO" id="GO:0050242">
    <property type="term" value="F:pyruvate, phosphate dikinase activity"/>
    <property type="evidence" value="ECO:0007669"/>
    <property type="project" value="InterPro"/>
</dbReference>
<dbReference type="Gene3D" id="3.50.30.10">
    <property type="entry name" value="Phosphohistidine domain"/>
    <property type="match status" value="1"/>
</dbReference>
<evidence type="ECO:0000259" key="3">
    <source>
        <dbReference type="Pfam" id="PF01326"/>
    </source>
</evidence>
<comment type="caution">
    <text evidence="4">The sequence shown here is derived from an EMBL/GenBank/DDBJ whole genome shotgun (WGS) entry which is preliminary data.</text>
</comment>
<dbReference type="Gene3D" id="1.10.189.10">
    <property type="entry name" value="Pyruvate Phosphate Dikinase, domain 2"/>
    <property type="match status" value="1"/>
</dbReference>
<dbReference type="InterPro" id="IPR008279">
    <property type="entry name" value="PEP-util_enz_mobile_dom"/>
</dbReference>
<gene>
    <name evidence="4" type="ORF">S01H1_05927</name>
</gene>
<dbReference type="AlphaFoldDB" id="X0SPZ8"/>
<dbReference type="InterPro" id="IPR010121">
    <property type="entry name" value="Pyruvate_phosphate_dikinase"/>
</dbReference>
<feature type="domain" description="Pyruvate phosphate dikinase AMP/ATP-binding" evidence="3">
    <location>
        <begin position="25"/>
        <end position="131"/>
    </location>
</feature>
<accession>X0SPZ8</accession>
<dbReference type="Pfam" id="PF00391">
    <property type="entry name" value="PEP-utilizers"/>
    <property type="match status" value="1"/>
</dbReference>
<evidence type="ECO:0008006" key="5">
    <source>
        <dbReference type="Google" id="ProtNLM"/>
    </source>
</evidence>
<proteinExistence type="predicted"/>
<protein>
    <recommendedName>
        <fullName evidence="5">PEP-utilising enzyme mobile domain-containing protein</fullName>
    </recommendedName>
</protein>
<dbReference type="SUPFAM" id="SSF52009">
    <property type="entry name" value="Phosphohistidine domain"/>
    <property type="match status" value="1"/>
</dbReference>
<evidence type="ECO:0000256" key="1">
    <source>
        <dbReference type="SAM" id="Coils"/>
    </source>
</evidence>
<feature type="non-terminal residue" evidence="4">
    <location>
        <position position="485"/>
    </location>
</feature>
<dbReference type="PANTHER" id="PTHR22931">
    <property type="entry name" value="PHOSPHOENOLPYRUVATE DIKINASE-RELATED"/>
    <property type="match status" value="1"/>
</dbReference>
<dbReference type="GO" id="GO:0005524">
    <property type="term" value="F:ATP binding"/>
    <property type="evidence" value="ECO:0007669"/>
    <property type="project" value="InterPro"/>
</dbReference>
<dbReference type="Pfam" id="PF01326">
    <property type="entry name" value="PPDK_N"/>
    <property type="match status" value="1"/>
</dbReference>
<evidence type="ECO:0000313" key="4">
    <source>
        <dbReference type="EMBL" id="GAF77206.1"/>
    </source>
</evidence>
<name>X0SPZ8_9ZZZZ</name>
<feature type="domain" description="PEP-utilising enzyme mobile" evidence="2">
    <location>
        <begin position="296"/>
        <end position="373"/>
    </location>
</feature>
<dbReference type="Gene3D" id="3.30.1490.20">
    <property type="entry name" value="ATP-grasp fold, A domain"/>
    <property type="match status" value="1"/>
</dbReference>
<organism evidence="4">
    <name type="scientific">marine sediment metagenome</name>
    <dbReference type="NCBI Taxonomy" id="412755"/>
    <lineage>
        <taxon>unclassified sequences</taxon>
        <taxon>metagenomes</taxon>
        <taxon>ecological metagenomes</taxon>
    </lineage>
</organism>
<dbReference type="SUPFAM" id="SSF56059">
    <property type="entry name" value="Glutathione synthetase ATP-binding domain-like"/>
    <property type="match status" value="1"/>
</dbReference>
<dbReference type="InterPro" id="IPR002192">
    <property type="entry name" value="PPDK_AMP/ATP-bd"/>
</dbReference>
<keyword evidence="1" id="KW-0175">Coiled coil</keyword>
<feature type="non-terminal residue" evidence="4">
    <location>
        <position position="1"/>
    </location>
</feature>
<feature type="coiled-coil region" evidence="1">
    <location>
        <begin position="16"/>
        <end position="43"/>
    </location>
</feature>
<dbReference type="Gene3D" id="3.30.470.20">
    <property type="entry name" value="ATP-grasp fold, B domain"/>
    <property type="match status" value="1"/>
</dbReference>
<dbReference type="InterPro" id="IPR036637">
    <property type="entry name" value="Phosphohistidine_dom_sf"/>
</dbReference>
<dbReference type="InterPro" id="IPR013815">
    <property type="entry name" value="ATP_grasp_subdomain_1"/>
</dbReference>
<dbReference type="GO" id="GO:0016301">
    <property type="term" value="F:kinase activity"/>
    <property type="evidence" value="ECO:0007669"/>
    <property type="project" value="InterPro"/>
</dbReference>
<evidence type="ECO:0000259" key="2">
    <source>
        <dbReference type="Pfam" id="PF00391"/>
    </source>
</evidence>